<reference evidence="1" key="1">
    <citation type="journal article" date="2020" name="Nat. Commun.">
        <title>Large-scale genome sequencing of mycorrhizal fungi provides insights into the early evolution of symbiotic traits.</title>
        <authorList>
            <person name="Miyauchi S."/>
            <person name="Kiss E."/>
            <person name="Kuo A."/>
            <person name="Drula E."/>
            <person name="Kohler A."/>
            <person name="Sanchez-Garcia M."/>
            <person name="Morin E."/>
            <person name="Andreopoulos B."/>
            <person name="Barry K.W."/>
            <person name="Bonito G."/>
            <person name="Buee M."/>
            <person name="Carver A."/>
            <person name="Chen C."/>
            <person name="Cichocki N."/>
            <person name="Clum A."/>
            <person name="Culley D."/>
            <person name="Crous P.W."/>
            <person name="Fauchery L."/>
            <person name="Girlanda M."/>
            <person name="Hayes R.D."/>
            <person name="Keri Z."/>
            <person name="LaButti K."/>
            <person name="Lipzen A."/>
            <person name="Lombard V."/>
            <person name="Magnuson J."/>
            <person name="Maillard F."/>
            <person name="Murat C."/>
            <person name="Nolan M."/>
            <person name="Ohm R.A."/>
            <person name="Pangilinan J."/>
            <person name="Pereira M.F."/>
            <person name="Perotto S."/>
            <person name="Peter M."/>
            <person name="Pfister S."/>
            <person name="Riley R."/>
            <person name="Sitrit Y."/>
            <person name="Stielow J.B."/>
            <person name="Szollosi G."/>
            <person name="Zifcakova L."/>
            <person name="Stursova M."/>
            <person name="Spatafora J.W."/>
            <person name="Tedersoo L."/>
            <person name="Vaario L.M."/>
            <person name="Yamada A."/>
            <person name="Yan M."/>
            <person name="Wang P."/>
            <person name="Xu J."/>
            <person name="Bruns T."/>
            <person name="Baldrian P."/>
            <person name="Vilgalys R."/>
            <person name="Dunand C."/>
            <person name="Henrissat B."/>
            <person name="Grigoriev I.V."/>
            <person name="Hibbett D."/>
            <person name="Nagy L.G."/>
            <person name="Martin F.M."/>
        </authorList>
    </citation>
    <scope>NUCLEOTIDE SEQUENCE</scope>
    <source>
        <strain evidence="1">UP504</strain>
    </source>
</reference>
<proteinExistence type="predicted"/>
<organism evidence="1 2">
    <name type="scientific">Hydnum rufescens UP504</name>
    <dbReference type="NCBI Taxonomy" id="1448309"/>
    <lineage>
        <taxon>Eukaryota</taxon>
        <taxon>Fungi</taxon>
        <taxon>Dikarya</taxon>
        <taxon>Basidiomycota</taxon>
        <taxon>Agaricomycotina</taxon>
        <taxon>Agaricomycetes</taxon>
        <taxon>Cantharellales</taxon>
        <taxon>Hydnaceae</taxon>
        <taxon>Hydnum</taxon>
    </lineage>
</organism>
<accession>A0A9P6B157</accession>
<comment type="caution">
    <text evidence="1">The sequence shown here is derived from an EMBL/GenBank/DDBJ whole genome shotgun (WGS) entry which is preliminary data.</text>
</comment>
<sequence>MSADFRGVHFDHQLAGVEPWKPPFALPHDYHDKLNDAHLLHLLATQPLRVLPPGKSLASVFSDSTYGASKPKAVKTLDEHISLMVMRAFWEEALLSLSSEVSGTVINRLSLLYKDLYTVLGAVLPTTNPVMVTLDGPLSPSSHPLRSAINHIRTILEELRQRCSPARDAEVDALLFDTESTILEADLPHMVVRTVRAILQLIEEMTSDLHDFAIANLSDGDLRELVVAEAKRRERELVMRLYGGIIGVRGPWHRWVSAGPTDAPRITLSSELNALSPAWVYHLIRSLGSPIAISITKPPLTEYPPDTGALSPSTSVPDNVLPPPFLLSSPTLFRIQNLLQAVVVCVCLRLLLPRVPPAVSSTSSSDAKDSDFTRRIWVLLNSEIDRGGHAEAETKLIYLEDEVVHAYHTMAQVSSLSAMDGGTAVPASGEDWEARIRADVRRIVRTEDPVFKVLMKRAIEAIGKRVLLRRDAVAGDSITGPHVLRTGRSGYFPKDNVRDVRTEGAVGDKTSPRIQGFEDPTLAGALDEITHEVEDACRWVESVWDDI</sequence>
<dbReference type="AlphaFoldDB" id="A0A9P6B157"/>
<evidence type="ECO:0000313" key="2">
    <source>
        <dbReference type="Proteomes" id="UP000886523"/>
    </source>
</evidence>
<dbReference type="Proteomes" id="UP000886523">
    <property type="component" value="Unassembled WGS sequence"/>
</dbReference>
<dbReference type="EMBL" id="MU128950">
    <property type="protein sequence ID" value="KAF9515447.1"/>
    <property type="molecule type" value="Genomic_DNA"/>
</dbReference>
<keyword evidence="2" id="KW-1185">Reference proteome</keyword>
<gene>
    <name evidence="1" type="ORF">BS47DRAFT_1484512</name>
</gene>
<dbReference type="OrthoDB" id="276323at2759"/>
<protein>
    <submittedName>
        <fullName evidence="1">Uncharacterized protein</fullName>
    </submittedName>
</protein>
<evidence type="ECO:0000313" key="1">
    <source>
        <dbReference type="EMBL" id="KAF9515447.1"/>
    </source>
</evidence>
<name>A0A9P6B157_9AGAM</name>